<dbReference type="InterPro" id="IPR012347">
    <property type="entry name" value="Ferritin-like"/>
</dbReference>
<evidence type="ECO:0000313" key="3">
    <source>
        <dbReference type="Proteomes" id="UP001634747"/>
    </source>
</evidence>
<gene>
    <name evidence="2" type="ORF">ACK2TP_17600</name>
</gene>
<dbReference type="Proteomes" id="UP001634747">
    <property type="component" value="Unassembled WGS sequence"/>
</dbReference>
<evidence type="ECO:0000259" key="1">
    <source>
        <dbReference type="Pfam" id="PF03713"/>
    </source>
</evidence>
<dbReference type="PANTHER" id="PTHR36933">
    <property type="entry name" value="SLL0788 PROTEIN"/>
    <property type="match status" value="1"/>
</dbReference>
<comment type="caution">
    <text evidence="2">The sequence shown here is derived from an EMBL/GenBank/DDBJ whole genome shotgun (WGS) entry which is preliminary data.</text>
</comment>
<sequence length="163" mass="18425">MLIAATTFGQAPSQKFEQGFLDSFPMHHQEAIEMSNLCVEKATHQQLKSLCQHMATSQTDEKQQMQSWFQSWYGGKGMAPMTDMAKMKAQHELMMAKLHATSGEKFDHAMMVSMGEHHRMGIADTQKCVAQAVHPELKALCGKMEAEQTDDLSKMSSWIKSWK</sequence>
<dbReference type="Gene3D" id="1.20.1260.10">
    <property type="match status" value="1"/>
</dbReference>
<dbReference type="InterPro" id="IPR005183">
    <property type="entry name" value="DUF305_CopM-like"/>
</dbReference>
<dbReference type="RefSeq" id="WP_344688585.1">
    <property type="nucleotide sequence ID" value="NZ_BAABBH010000003.1"/>
</dbReference>
<protein>
    <submittedName>
        <fullName evidence="2">DUF305 domain-containing protein</fullName>
    </submittedName>
</protein>
<dbReference type="Pfam" id="PF03713">
    <property type="entry name" value="DUF305"/>
    <property type="match status" value="1"/>
</dbReference>
<organism evidence="2 3">
    <name type="scientific">Terriglobus aquaticus</name>
    <dbReference type="NCBI Taxonomy" id="940139"/>
    <lineage>
        <taxon>Bacteria</taxon>
        <taxon>Pseudomonadati</taxon>
        <taxon>Acidobacteriota</taxon>
        <taxon>Terriglobia</taxon>
        <taxon>Terriglobales</taxon>
        <taxon>Acidobacteriaceae</taxon>
        <taxon>Terriglobus</taxon>
    </lineage>
</organism>
<keyword evidence="3" id="KW-1185">Reference proteome</keyword>
<proteinExistence type="predicted"/>
<dbReference type="EMBL" id="JBJYXY010000002">
    <property type="protein sequence ID" value="MFN2977591.1"/>
    <property type="molecule type" value="Genomic_DNA"/>
</dbReference>
<reference evidence="2 3" key="1">
    <citation type="submission" date="2024-12" db="EMBL/GenBank/DDBJ databases">
        <authorList>
            <person name="Lee Y."/>
        </authorList>
    </citation>
    <scope>NUCLEOTIDE SEQUENCE [LARGE SCALE GENOMIC DNA]</scope>
    <source>
        <strain evidence="2 3">03SUJ4</strain>
    </source>
</reference>
<accession>A0ABW9KRQ3</accession>
<feature type="domain" description="DUF305" evidence="1">
    <location>
        <begin position="17"/>
        <end position="158"/>
    </location>
</feature>
<evidence type="ECO:0000313" key="2">
    <source>
        <dbReference type="EMBL" id="MFN2977591.1"/>
    </source>
</evidence>
<dbReference type="PANTHER" id="PTHR36933:SF1">
    <property type="entry name" value="SLL0788 PROTEIN"/>
    <property type="match status" value="1"/>
</dbReference>
<name>A0ABW9KRQ3_9BACT</name>